<dbReference type="AlphaFoldDB" id="K6GMZ4"/>
<protein>
    <submittedName>
        <fullName evidence="1">Uncharacterized protein</fullName>
    </submittedName>
</protein>
<comment type="caution">
    <text evidence="1">The sequence shown here is derived from an EMBL/GenBank/DDBJ whole genome shotgun (WGS) entry which is preliminary data.</text>
</comment>
<accession>K6GMZ4</accession>
<sequence>MSVRSIMDSMGDVSEIARENADRADDASRHCDNLTNQTGALTGLIKQLHTRQGQCRDKACG</sequence>
<organism evidence="1 2">
    <name type="scientific">Solidesulfovibrio magneticus str. Maddingley MBC34</name>
    <dbReference type="NCBI Taxonomy" id="1206767"/>
    <lineage>
        <taxon>Bacteria</taxon>
        <taxon>Pseudomonadati</taxon>
        <taxon>Thermodesulfobacteriota</taxon>
        <taxon>Desulfovibrionia</taxon>
        <taxon>Desulfovibrionales</taxon>
        <taxon>Desulfovibrionaceae</taxon>
        <taxon>Solidesulfovibrio</taxon>
    </lineage>
</organism>
<name>K6GMZ4_9BACT</name>
<gene>
    <name evidence="1" type="ORF">B193_2956</name>
</gene>
<reference evidence="1 2" key="1">
    <citation type="submission" date="2012-07" db="EMBL/GenBank/DDBJ databases">
        <title>Draft genome sequence of Desulfovibrio magneticus str. Maddingley MBC34 obtained from a metagenomic sequence of a methanogenic enrichment isolated from coal-seam formation water in Victoria, Australia.</title>
        <authorList>
            <person name="Greenfield P."/>
            <person name="Hendry P."/>
            <person name="Li D."/>
            <person name="Rosewarne C.P."/>
            <person name="Tran-Dinh N."/>
            <person name="Elbourne L.D.H."/>
            <person name="Paulsen I.T."/>
            <person name="Midgley D.J."/>
        </authorList>
    </citation>
    <scope>NUCLEOTIDE SEQUENCE [LARGE SCALE GENOMIC DNA]</scope>
    <source>
        <strain evidence="2">Maddingley MBC34</strain>
    </source>
</reference>
<proteinExistence type="predicted"/>
<evidence type="ECO:0000313" key="1">
    <source>
        <dbReference type="EMBL" id="EKO38350.1"/>
    </source>
</evidence>
<dbReference type="Proteomes" id="UP000006272">
    <property type="component" value="Unassembled WGS sequence"/>
</dbReference>
<dbReference type="PATRIC" id="fig|1206767.3.peg.2906"/>
<dbReference type="EMBL" id="ALAO01000257">
    <property type="protein sequence ID" value="EKO38350.1"/>
    <property type="molecule type" value="Genomic_DNA"/>
</dbReference>
<evidence type="ECO:0000313" key="2">
    <source>
        <dbReference type="Proteomes" id="UP000006272"/>
    </source>
</evidence>